<dbReference type="AlphaFoldDB" id="A0A1D7VMZ8"/>
<evidence type="ECO:0000259" key="4">
    <source>
        <dbReference type="Pfam" id="PF20028"/>
    </source>
</evidence>
<organism evidence="5 6">
    <name type="scientific">Streptomyces lydicus</name>
    <dbReference type="NCBI Taxonomy" id="47763"/>
    <lineage>
        <taxon>Bacteria</taxon>
        <taxon>Bacillati</taxon>
        <taxon>Actinomycetota</taxon>
        <taxon>Actinomycetes</taxon>
        <taxon>Kitasatosporales</taxon>
        <taxon>Streptomycetaceae</taxon>
        <taxon>Streptomyces</taxon>
    </lineage>
</organism>
<dbReference type="InterPro" id="IPR045555">
    <property type="entry name" value="VMAP-M0"/>
</dbReference>
<feature type="domain" description="vWA-MoxR associated protein C-terminal" evidence="4">
    <location>
        <begin position="229"/>
        <end position="447"/>
    </location>
</feature>
<reference evidence="5 6" key="1">
    <citation type="submission" date="2016-09" db="EMBL/GenBank/DDBJ databases">
        <title>Complete genome sequencing of Streptomyces lydicus 103 and metabolic pathways analysis of antibiotic biosynthesis.</title>
        <authorList>
            <person name="Jia N."/>
            <person name="Ding M.-Z."/>
            <person name="Gao F."/>
            <person name="Yuan Y.-J."/>
        </authorList>
    </citation>
    <scope>NUCLEOTIDE SEQUENCE [LARGE SCALE GENOMIC DNA]</scope>
    <source>
        <strain evidence="5 6">103</strain>
    </source>
</reference>
<feature type="compositionally biased region" description="Basic and acidic residues" evidence="1">
    <location>
        <begin position="348"/>
        <end position="360"/>
    </location>
</feature>
<feature type="region of interest" description="Disordered" evidence="1">
    <location>
        <begin position="343"/>
        <end position="371"/>
    </location>
</feature>
<keyword evidence="6" id="KW-1185">Reference proteome</keyword>
<name>A0A1D7VMZ8_9ACTN</name>
<dbReference type="Pfam" id="PF20028">
    <property type="entry name" value="VMAP-C"/>
    <property type="match status" value="1"/>
</dbReference>
<dbReference type="Proteomes" id="UP000094094">
    <property type="component" value="Chromosome"/>
</dbReference>
<dbReference type="OrthoDB" id="3867284at2"/>
<evidence type="ECO:0000259" key="3">
    <source>
        <dbReference type="Pfam" id="PF19956"/>
    </source>
</evidence>
<evidence type="ECO:0000256" key="1">
    <source>
        <dbReference type="SAM" id="MobiDB-lite"/>
    </source>
</evidence>
<dbReference type="Pfam" id="PF19956">
    <property type="entry name" value="EAD2"/>
    <property type="match status" value="1"/>
</dbReference>
<dbReference type="KEGG" id="slc:SL103_19450"/>
<evidence type="ECO:0000259" key="2">
    <source>
        <dbReference type="Pfam" id="PF19916"/>
    </source>
</evidence>
<evidence type="ECO:0000313" key="6">
    <source>
        <dbReference type="Proteomes" id="UP000094094"/>
    </source>
</evidence>
<dbReference type="EMBL" id="CP017157">
    <property type="protein sequence ID" value="AOP48114.1"/>
    <property type="molecule type" value="Genomic_DNA"/>
</dbReference>
<gene>
    <name evidence="5" type="ORF">SL103_19450</name>
</gene>
<dbReference type="Pfam" id="PF19916">
    <property type="entry name" value="VMAP-M0"/>
    <property type="match status" value="1"/>
</dbReference>
<proteinExistence type="predicted"/>
<dbReference type="InterPro" id="IPR045450">
    <property type="entry name" value="VMAP_C"/>
</dbReference>
<dbReference type="InterPro" id="IPR045431">
    <property type="entry name" value="EAD2"/>
</dbReference>
<feature type="domain" description="Effector-associated" evidence="3">
    <location>
        <begin position="8"/>
        <end position="90"/>
    </location>
</feature>
<sequence length="466" mass="51835">MSLQRAMVEVLAGAPRLASHSGRRALVRMLAQLLDDSLSEPDAQARSLDQFSQLVAECTALAEGADALADAVGTLTGDPRTTRELRQLCDRWSARTWLAESELLALEGLLSQVPSDDVQVIAQASLQPLASPLPVHCTHAWSILLHLLRRNALPNGLPPFMAFLEYLAAAVDDGVGEQIRSWTLRHAQASGLVSSLRECRKRATSVQLPDATDRRVMFVLMPDGLSSDYYVLRVWHDEGGAYDGPPLRDDDTRVRETEIARAVASRLRHALVDGQRTDLTVEFWLPLALVNEPVWEWCRPAGEQEAAWDCRVLVRSLDRLRSPDSHSSWRERWMQLMREDVPAPPYAGRREAGEAGRRSGEPLVLNSPPDVEDGRRELMDAIRAGAPAILWHRQNCSQSFHESVQNLIHRGPLKDLPSRIGEIHLSPGPLGDEAELLREVTLLWDDPDRQLPVLRPLVAPDEVAAP</sequence>
<accession>A0A1D7VMZ8</accession>
<feature type="domain" description="vWA-MoxR associated protein middle region 0" evidence="2">
    <location>
        <begin position="99"/>
        <end position="200"/>
    </location>
</feature>
<evidence type="ECO:0000313" key="5">
    <source>
        <dbReference type="EMBL" id="AOP48114.1"/>
    </source>
</evidence>
<protein>
    <submittedName>
        <fullName evidence="5">Uncharacterized protein</fullName>
    </submittedName>
</protein>